<feature type="domain" description="EamA" evidence="7">
    <location>
        <begin position="161"/>
        <end position="293"/>
    </location>
</feature>
<dbReference type="EMBL" id="BMXR01000001">
    <property type="protein sequence ID" value="GGX40400.1"/>
    <property type="molecule type" value="Genomic_DNA"/>
</dbReference>
<dbReference type="PANTHER" id="PTHR32322">
    <property type="entry name" value="INNER MEMBRANE TRANSPORTER"/>
    <property type="match status" value="1"/>
</dbReference>
<evidence type="ECO:0000256" key="4">
    <source>
        <dbReference type="ARBA" id="ARBA00022989"/>
    </source>
</evidence>
<dbReference type="Proteomes" id="UP000626148">
    <property type="component" value="Unassembled WGS sequence"/>
</dbReference>
<name>A0A918K216_9GAMM</name>
<keyword evidence="5 6" id="KW-0472">Membrane</keyword>
<comment type="caution">
    <text evidence="8">The sequence shown here is derived from an EMBL/GenBank/DDBJ whole genome shotgun (WGS) entry which is preliminary data.</text>
</comment>
<dbReference type="SUPFAM" id="SSF103481">
    <property type="entry name" value="Multidrug resistance efflux transporter EmrE"/>
    <property type="match status" value="2"/>
</dbReference>
<dbReference type="GO" id="GO:0016020">
    <property type="term" value="C:membrane"/>
    <property type="evidence" value="ECO:0007669"/>
    <property type="project" value="UniProtKB-SubCell"/>
</dbReference>
<keyword evidence="4 6" id="KW-1133">Transmembrane helix</keyword>
<evidence type="ECO:0000259" key="7">
    <source>
        <dbReference type="Pfam" id="PF00892"/>
    </source>
</evidence>
<feature type="transmembrane region" description="Helical" evidence="6">
    <location>
        <begin position="104"/>
        <end position="125"/>
    </location>
</feature>
<feature type="transmembrane region" description="Helical" evidence="6">
    <location>
        <begin position="79"/>
        <end position="98"/>
    </location>
</feature>
<evidence type="ECO:0000256" key="5">
    <source>
        <dbReference type="ARBA" id="ARBA00023136"/>
    </source>
</evidence>
<evidence type="ECO:0000256" key="2">
    <source>
        <dbReference type="ARBA" id="ARBA00007362"/>
    </source>
</evidence>
<dbReference type="InterPro" id="IPR037185">
    <property type="entry name" value="EmrE-like"/>
</dbReference>
<feature type="transmembrane region" description="Helical" evidence="6">
    <location>
        <begin position="48"/>
        <end position="67"/>
    </location>
</feature>
<dbReference type="PANTHER" id="PTHR32322:SF2">
    <property type="entry name" value="EAMA DOMAIN-CONTAINING PROTEIN"/>
    <property type="match status" value="1"/>
</dbReference>
<keyword evidence="9" id="KW-1185">Reference proteome</keyword>
<evidence type="ECO:0000256" key="3">
    <source>
        <dbReference type="ARBA" id="ARBA00022692"/>
    </source>
</evidence>
<organism evidence="8 9">
    <name type="scientific">Saccharospirillum salsuginis</name>
    <dbReference type="NCBI Taxonomy" id="418750"/>
    <lineage>
        <taxon>Bacteria</taxon>
        <taxon>Pseudomonadati</taxon>
        <taxon>Pseudomonadota</taxon>
        <taxon>Gammaproteobacteria</taxon>
        <taxon>Oceanospirillales</taxon>
        <taxon>Saccharospirillaceae</taxon>
        <taxon>Saccharospirillum</taxon>
    </lineage>
</organism>
<dbReference type="AlphaFoldDB" id="A0A918K216"/>
<evidence type="ECO:0000256" key="1">
    <source>
        <dbReference type="ARBA" id="ARBA00004141"/>
    </source>
</evidence>
<reference evidence="8" key="1">
    <citation type="journal article" date="2014" name="Int. J. Syst. Evol. Microbiol.">
        <title>Complete genome sequence of Corynebacterium casei LMG S-19264T (=DSM 44701T), isolated from a smear-ripened cheese.</title>
        <authorList>
            <consortium name="US DOE Joint Genome Institute (JGI-PGF)"/>
            <person name="Walter F."/>
            <person name="Albersmeier A."/>
            <person name="Kalinowski J."/>
            <person name="Ruckert C."/>
        </authorList>
    </citation>
    <scope>NUCLEOTIDE SEQUENCE</scope>
    <source>
        <strain evidence="8">KCTC 22169</strain>
    </source>
</reference>
<evidence type="ECO:0000256" key="6">
    <source>
        <dbReference type="SAM" id="Phobius"/>
    </source>
</evidence>
<keyword evidence="3 6" id="KW-0812">Transmembrane</keyword>
<reference evidence="8" key="2">
    <citation type="submission" date="2020-09" db="EMBL/GenBank/DDBJ databases">
        <authorList>
            <person name="Sun Q."/>
            <person name="Kim S."/>
        </authorList>
    </citation>
    <scope>NUCLEOTIDE SEQUENCE</scope>
    <source>
        <strain evidence="8">KCTC 22169</strain>
    </source>
</reference>
<protein>
    <recommendedName>
        <fullName evidence="7">EamA domain-containing protein</fullName>
    </recommendedName>
</protein>
<accession>A0A918K216</accession>
<dbReference type="Pfam" id="PF00892">
    <property type="entry name" value="EamA"/>
    <property type="match status" value="2"/>
</dbReference>
<feature type="transmembrane region" description="Helical" evidence="6">
    <location>
        <begin position="157"/>
        <end position="178"/>
    </location>
</feature>
<feature type="transmembrane region" description="Helical" evidence="6">
    <location>
        <begin position="18"/>
        <end position="36"/>
    </location>
</feature>
<proteinExistence type="inferred from homology"/>
<gene>
    <name evidence="8" type="ORF">GCM10007392_03890</name>
</gene>
<feature type="transmembrane region" description="Helical" evidence="6">
    <location>
        <begin position="277"/>
        <end position="295"/>
    </location>
</feature>
<dbReference type="RefSeq" id="WP_189606802.1">
    <property type="nucleotide sequence ID" value="NZ_BMXR01000001.1"/>
</dbReference>
<comment type="subcellular location">
    <subcellularLocation>
        <location evidence="1">Membrane</location>
        <topology evidence="1">Multi-pass membrane protein</topology>
    </subcellularLocation>
</comment>
<feature type="domain" description="EamA" evidence="7">
    <location>
        <begin position="18"/>
        <end position="149"/>
    </location>
</feature>
<feature type="transmembrane region" description="Helical" evidence="6">
    <location>
        <begin position="221"/>
        <end position="241"/>
    </location>
</feature>
<feature type="transmembrane region" description="Helical" evidence="6">
    <location>
        <begin position="253"/>
        <end position="271"/>
    </location>
</feature>
<evidence type="ECO:0000313" key="9">
    <source>
        <dbReference type="Proteomes" id="UP000626148"/>
    </source>
</evidence>
<sequence length="318" mass="35228">MAETDKSRGLSDRAVRRLAVLSGLVVVLIWSGWIVLSRLGVHTQLTPADITLLRFATAAVCTLPWSLRYNWRRLPLGRALVVALGCGFPYTLFSFYGMKASPAANVGVLVNGTLPIISGLLAVWLLRQRLRWWAWIAVAMIVAANALMVVPDLMRQQVPWTAIALLFGAAWVMSVYMTAVKYWQVTLKEILAWVPLINAVLCVPLWWWLPHNLSNALWTDIGLQMAYQGVVVSVLALFLLGFTIRELGSISSALFMAFVPTVTALLAIPLLGELPTAVQWLAIIGCSFGLLLYGYSQRPKPPAPWTEQQVLSMPVKEF</sequence>
<evidence type="ECO:0000313" key="8">
    <source>
        <dbReference type="EMBL" id="GGX40400.1"/>
    </source>
</evidence>
<dbReference type="InterPro" id="IPR000620">
    <property type="entry name" value="EamA_dom"/>
</dbReference>
<feature type="transmembrane region" description="Helical" evidence="6">
    <location>
        <begin position="132"/>
        <end position="151"/>
    </location>
</feature>
<feature type="transmembrane region" description="Helical" evidence="6">
    <location>
        <begin position="190"/>
        <end position="209"/>
    </location>
</feature>
<comment type="similarity">
    <text evidence="2">Belongs to the EamA transporter family.</text>
</comment>
<dbReference type="InterPro" id="IPR050638">
    <property type="entry name" value="AA-Vitamin_Transporters"/>
</dbReference>